<dbReference type="Gene3D" id="3.40.630.30">
    <property type="match status" value="2"/>
</dbReference>
<dbReference type="RefSeq" id="WP_376754063.1">
    <property type="nucleotide sequence ID" value="NZ_CP124550.1"/>
</dbReference>
<dbReference type="InterPro" id="IPR050644">
    <property type="entry name" value="PG_Glycine_Bridge_Synth"/>
</dbReference>
<accession>A0ABY8WTD5</accession>
<keyword evidence="3" id="KW-0133">Cell shape</keyword>
<evidence type="ECO:0000256" key="4">
    <source>
        <dbReference type="ARBA" id="ARBA00022984"/>
    </source>
</evidence>
<reference evidence="7 8" key="1">
    <citation type="journal article" date="2023" name="Cell">
        <title>Genetic manipulation of Patescibacteria provides mechanistic insights into microbial dark matter and the epibiotic lifestyle.</title>
        <authorList>
            <person name="Wang Y."/>
            <person name="Gallagher L.A."/>
            <person name="Andrade P.A."/>
            <person name="Liu A."/>
            <person name="Humphreys I.R."/>
            <person name="Turkarslan S."/>
            <person name="Cutler K.J."/>
            <person name="Arrieta-Ortiz M.L."/>
            <person name="Li Y."/>
            <person name="Radey M.C."/>
            <person name="McLean J.S."/>
            <person name="Cong Q."/>
            <person name="Baker D."/>
            <person name="Baliga N.S."/>
            <person name="Peterson S.B."/>
            <person name="Mougous J.D."/>
        </authorList>
    </citation>
    <scope>NUCLEOTIDE SEQUENCE [LARGE SCALE GENOMIC DNA]</scope>
    <source>
        <strain evidence="7 8">ML1</strain>
    </source>
</reference>
<dbReference type="SUPFAM" id="SSF55729">
    <property type="entry name" value="Acyl-CoA N-acyltransferases (Nat)"/>
    <property type="match status" value="2"/>
</dbReference>
<dbReference type="Proteomes" id="UP001177295">
    <property type="component" value="Chromosome"/>
</dbReference>
<comment type="similarity">
    <text evidence="1">Belongs to the FemABX family.</text>
</comment>
<dbReference type="InterPro" id="IPR003447">
    <property type="entry name" value="FEMABX"/>
</dbReference>
<evidence type="ECO:0000256" key="5">
    <source>
        <dbReference type="ARBA" id="ARBA00023315"/>
    </source>
</evidence>
<organism evidence="7 8">
    <name type="scientific">Candidatus Southlakia epibionticum</name>
    <dbReference type="NCBI Taxonomy" id="3043284"/>
    <lineage>
        <taxon>Bacteria</taxon>
        <taxon>Candidatus Saccharimonadota</taxon>
        <taxon>Candidatus Saccharimonadia</taxon>
        <taxon>Candidatus Saccharimonadales</taxon>
        <taxon>Candidatus Saccharimonadaceae</taxon>
        <taxon>Candidatus Southlakia</taxon>
    </lineage>
</organism>
<gene>
    <name evidence="7" type="ORF">SEML1_0046</name>
</gene>
<evidence type="ECO:0000256" key="3">
    <source>
        <dbReference type="ARBA" id="ARBA00022960"/>
    </source>
</evidence>
<dbReference type="EMBL" id="CP124550">
    <property type="protein sequence ID" value="WIO45689.1"/>
    <property type="molecule type" value="Genomic_DNA"/>
</dbReference>
<dbReference type="PANTHER" id="PTHR36174:SF1">
    <property type="entry name" value="LIPID II:GLYCINE GLYCYLTRANSFERASE"/>
    <property type="match status" value="1"/>
</dbReference>
<name>A0ABY8WTD5_9BACT</name>
<dbReference type="Pfam" id="PF02388">
    <property type="entry name" value="FemAB"/>
    <property type="match status" value="3"/>
</dbReference>
<proteinExistence type="inferred from homology"/>
<dbReference type="PROSITE" id="PS51191">
    <property type="entry name" value="FEMABX"/>
    <property type="match status" value="1"/>
</dbReference>
<keyword evidence="5" id="KW-0012">Acyltransferase</keyword>
<keyword evidence="8" id="KW-1185">Reference proteome</keyword>
<keyword evidence="4" id="KW-0573">Peptidoglycan synthesis</keyword>
<keyword evidence="6" id="KW-0961">Cell wall biogenesis/degradation</keyword>
<evidence type="ECO:0000256" key="6">
    <source>
        <dbReference type="ARBA" id="ARBA00023316"/>
    </source>
</evidence>
<dbReference type="InterPro" id="IPR016181">
    <property type="entry name" value="Acyl_CoA_acyltransferase"/>
</dbReference>
<evidence type="ECO:0000313" key="8">
    <source>
        <dbReference type="Proteomes" id="UP001177295"/>
    </source>
</evidence>
<keyword evidence="2" id="KW-0808">Transferase</keyword>
<dbReference type="PANTHER" id="PTHR36174">
    <property type="entry name" value="LIPID II:GLYCINE GLYCYLTRANSFERASE"/>
    <property type="match status" value="1"/>
</dbReference>
<evidence type="ECO:0000313" key="7">
    <source>
        <dbReference type="EMBL" id="WIO45689.1"/>
    </source>
</evidence>
<evidence type="ECO:0000256" key="2">
    <source>
        <dbReference type="ARBA" id="ARBA00022679"/>
    </source>
</evidence>
<protein>
    <submittedName>
        <fullName evidence="7">Peptidoglycan bridge formation glycyltransferaseFemA/FemB family protein</fullName>
    </submittedName>
</protein>
<sequence length="325" mass="36779">MLQGNECTESTVWNEVIYDLGGHPLQLWGWGEVKSAHNWHAHRVLFTDQQGGVAGAAQILERILPKPFRRLCYVPRGPVCREGDTAAVYEALAAYASQHLPGTLLTVEPDTELAPTAAGWQRSSNTILIPKTLILDLHHSEEELLAAMAKKTRQYIRKSERAGITLRRVKAMDDIEKLLEIYHQTAERAGFALHDDQYYRDVHINLGDSSLIFAAYEGSEPIAFVWLAASQETSFELYGGMNERGQALRANYALKWFAIRKCKEWGISRYDMNGLLNDGISNFKRGFANHEDMLAGTYDYPLSPLYGVWTRLLPAAKKIIRYIKH</sequence>
<evidence type="ECO:0000256" key="1">
    <source>
        <dbReference type="ARBA" id="ARBA00009943"/>
    </source>
</evidence>